<keyword evidence="3" id="KW-1185">Reference proteome</keyword>
<comment type="caution">
    <text evidence="2">The sequence shown here is derived from an EMBL/GenBank/DDBJ whole genome shotgun (WGS) entry which is preliminary data.</text>
</comment>
<protein>
    <submittedName>
        <fullName evidence="2">Expressed protein</fullName>
    </submittedName>
</protein>
<keyword evidence="1" id="KW-0472">Membrane</keyword>
<feature type="transmembrane region" description="Helical" evidence="1">
    <location>
        <begin position="360"/>
        <end position="379"/>
    </location>
</feature>
<dbReference type="EMBL" id="CALTRL010006001">
    <property type="protein sequence ID" value="CAH7688647.1"/>
    <property type="molecule type" value="Genomic_DNA"/>
</dbReference>
<gene>
    <name evidence="2" type="ORF">PPACK8108_LOCUS23635</name>
</gene>
<sequence length="385" mass="44028">KRRHSKEKDEDLGSAIKCETVEVRDGLGELDLTQGISCKLEGNFGINSQSEPHELGKGAFLREDQLVSFFDEINQIRYRLKAINKYLGAKHESERGPGLIDGVEEIQSSDDFNSILKLYKQGEFFLPAELSDSDDSKVPLSEQNYLDEIRECVDRFEALSKQLEPDFDHSSLRAYKAQTVQNELLTTIQKSYQAELKARNSFSNKLEANYKSVIPVLSAEEPRNLCTESAGQIKHQHIDPQTSESSRNRLIIKKNEAIRAKISETDSKIFNLTELFSKVTRFFDIKTCEYEDDLSDGGPRFESIEISSPKRLETINESSDLNQSCRKANEGYNEVDDRFKFNEVKNMRVKKKKNKIFRRLFFFLGMISGAIILEIFGNLKNSKSS</sequence>
<evidence type="ECO:0000313" key="3">
    <source>
        <dbReference type="Proteomes" id="UP001153365"/>
    </source>
</evidence>
<keyword evidence="1" id="KW-0812">Transmembrane</keyword>
<name>A0AAV0BNQ5_PHAPC</name>
<feature type="non-terminal residue" evidence="2">
    <location>
        <position position="1"/>
    </location>
</feature>
<reference evidence="2" key="1">
    <citation type="submission" date="2022-06" db="EMBL/GenBank/DDBJ databases">
        <authorList>
            <consortium name="SYNGENTA / RWTH Aachen University"/>
        </authorList>
    </citation>
    <scope>NUCLEOTIDE SEQUENCE</scope>
</reference>
<proteinExistence type="predicted"/>
<evidence type="ECO:0000256" key="1">
    <source>
        <dbReference type="SAM" id="Phobius"/>
    </source>
</evidence>
<keyword evidence="1" id="KW-1133">Transmembrane helix</keyword>
<dbReference type="AlphaFoldDB" id="A0AAV0BNQ5"/>
<dbReference type="Proteomes" id="UP001153365">
    <property type="component" value="Unassembled WGS sequence"/>
</dbReference>
<organism evidence="2 3">
    <name type="scientific">Phakopsora pachyrhizi</name>
    <name type="common">Asian soybean rust disease fungus</name>
    <dbReference type="NCBI Taxonomy" id="170000"/>
    <lineage>
        <taxon>Eukaryota</taxon>
        <taxon>Fungi</taxon>
        <taxon>Dikarya</taxon>
        <taxon>Basidiomycota</taxon>
        <taxon>Pucciniomycotina</taxon>
        <taxon>Pucciniomycetes</taxon>
        <taxon>Pucciniales</taxon>
        <taxon>Phakopsoraceae</taxon>
        <taxon>Phakopsora</taxon>
    </lineage>
</organism>
<accession>A0AAV0BNQ5</accession>
<evidence type="ECO:0000313" key="2">
    <source>
        <dbReference type="EMBL" id="CAH7688647.1"/>
    </source>
</evidence>